<dbReference type="InterPro" id="IPR001509">
    <property type="entry name" value="Epimerase_deHydtase"/>
</dbReference>
<reference evidence="2" key="1">
    <citation type="submission" date="2020-01" db="EMBL/GenBank/DDBJ databases">
        <authorList>
            <person name="Chen W.-M."/>
        </authorList>
    </citation>
    <scope>NUCLEOTIDE SEQUENCE</scope>
    <source>
        <strain evidence="2">CYK-10</strain>
    </source>
</reference>
<name>A0AAE4YBY0_9RHOB</name>
<sequence>MRHLWADRGVVWSGRRSDLAWDMGAGKAPDLPRGAVILHLAGTTGGDLSQNLRAARALAKALRPGHRLVLVSSIAVYGNAAQVFTETSPPAPVSDYARAKLEVEELLTPFAPTILRLGNLFGADALTRAALAGPVVLDQAGPLGPVRSWIGPLTFARVLWEIVENPQPGVFNLAQPPALPMGALLTAMGADWSLGPRPAPTPRAEMEIARLDLPRATPEGLVAELTSLKGIWP</sequence>
<dbReference type="Gene3D" id="3.40.50.720">
    <property type="entry name" value="NAD(P)-binding Rossmann-like Domain"/>
    <property type="match status" value="1"/>
</dbReference>
<dbReference type="SUPFAM" id="SSF51735">
    <property type="entry name" value="NAD(P)-binding Rossmann-fold domains"/>
    <property type="match status" value="1"/>
</dbReference>
<protein>
    <submittedName>
        <fullName evidence="2">NAD-dependent epimerase/dehydratase family protein</fullName>
    </submittedName>
</protein>
<accession>A0AAE4YBY0</accession>
<organism evidence="2 3">
    <name type="scientific">Stagnihabitans tardus</name>
    <dbReference type="NCBI Taxonomy" id="2699202"/>
    <lineage>
        <taxon>Bacteria</taxon>
        <taxon>Pseudomonadati</taxon>
        <taxon>Pseudomonadota</taxon>
        <taxon>Alphaproteobacteria</taxon>
        <taxon>Rhodobacterales</taxon>
        <taxon>Paracoccaceae</taxon>
        <taxon>Stagnihabitans</taxon>
    </lineage>
</organism>
<dbReference type="Proteomes" id="UP001193501">
    <property type="component" value="Unassembled WGS sequence"/>
</dbReference>
<proteinExistence type="predicted"/>
<evidence type="ECO:0000313" key="3">
    <source>
        <dbReference type="Proteomes" id="UP001193501"/>
    </source>
</evidence>
<evidence type="ECO:0000259" key="1">
    <source>
        <dbReference type="Pfam" id="PF01370"/>
    </source>
</evidence>
<gene>
    <name evidence="2" type="ORF">GV832_04590</name>
</gene>
<dbReference type="AlphaFoldDB" id="A0AAE4YBY0"/>
<dbReference type="InterPro" id="IPR036291">
    <property type="entry name" value="NAD(P)-bd_dom_sf"/>
</dbReference>
<dbReference type="Pfam" id="PF01370">
    <property type="entry name" value="Epimerase"/>
    <property type="match status" value="1"/>
</dbReference>
<keyword evidence="3" id="KW-1185">Reference proteome</keyword>
<evidence type="ECO:0000313" key="2">
    <source>
        <dbReference type="EMBL" id="NBZ86850.1"/>
    </source>
</evidence>
<dbReference type="EMBL" id="JAABNR010000003">
    <property type="protein sequence ID" value="NBZ86850.1"/>
    <property type="molecule type" value="Genomic_DNA"/>
</dbReference>
<feature type="domain" description="NAD-dependent epimerase/dehydratase" evidence="1">
    <location>
        <begin position="49"/>
        <end position="173"/>
    </location>
</feature>
<dbReference type="RefSeq" id="WP_168773658.1">
    <property type="nucleotide sequence ID" value="NZ_JAABNR010000003.1"/>
</dbReference>
<comment type="caution">
    <text evidence="2">The sequence shown here is derived from an EMBL/GenBank/DDBJ whole genome shotgun (WGS) entry which is preliminary data.</text>
</comment>